<evidence type="ECO:0000256" key="1">
    <source>
        <dbReference type="ARBA" id="ARBA00022614"/>
    </source>
</evidence>
<reference evidence="6" key="1">
    <citation type="submission" date="2025-08" db="UniProtKB">
        <authorList>
            <consortium name="RefSeq"/>
        </authorList>
    </citation>
    <scope>IDENTIFICATION</scope>
    <source>
        <tissue evidence="6">Entire body</tissue>
    </source>
</reference>
<keyword evidence="3" id="KW-0472">Membrane</keyword>
<protein>
    <submittedName>
        <fullName evidence="6">Leucine-rich repeat-containing protein 15-like isoform X1</fullName>
    </submittedName>
</protein>
<feature type="signal peptide" evidence="4">
    <location>
        <begin position="1"/>
        <end position="24"/>
    </location>
</feature>
<dbReference type="SMART" id="SM00369">
    <property type="entry name" value="LRR_TYP"/>
    <property type="match status" value="6"/>
</dbReference>
<keyword evidence="3" id="KW-0812">Transmembrane</keyword>
<keyword evidence="4" id="KW-0732">Signal</keyword>
<dbReference type="STRING" id="224129.A0A1W4WGJ3"/>
<evidence type="ECO:0000313" key="6">
    <source>
        <dbReference type="RefSeq" id="XP_018319130.1"/>
    </source>
</evidence>
<keyword evidence="3" id="KW-1133">Transmembrane helix</keyword>
<accession>A0A1W4WGJ3</accession>
<dbReference type="Pfam" id="PF13855">
    <property type="entry name" value="LRR_8"/>
    <property type="match status" value="1"/>
</dbReference>
<sequence length="414" mass="47764">MCYCRISTHILQFFITMSLAFCKGDTIICNGDVNSRLRLFQNISDYHFTTIGFNPMRKNFRGNYVGFKSGNMEILERNFFATFDSQNILKMYLHHQNIKKIDPGAFLFMDCLKTLDLHANEIESLSDEIFLNLDRIEELDLSDNKLQEILPLTFNHTRTLKSLNLSNNKLERLSINSFFQLRHLEKLNLSYNALTNISDTTFDHLICLKILLLNGNKLMKINPEKWYNLFHLKVLDLSKNFLSNFDTGYKFSFGMTLSCLNLTDNRLTQLNIFGLLKNIPNVSVLGIQQNRWLCSDLELMLNILRGSNISYVGTSKKGAQIDGISCYNRAEEIFSPDKHAISEIKRNADYHFNGLTHQAQIMMIVIMCLLVIVVVILLLEVLLRFNLRDVLGIRGNRSGLDNYSNVEQIALITR</sequence>
<dbReference type="OrthoDB" id="676979at2759"/>
<dbReference type="SUPFAM" id="SSF52058">
    <property type="entry name" value="L domain-like"/>
    <property type="match status" value="1"/>
</dbReference>
<organism evidence="5 6">
    <name type="scientific">Agrilus planipennis</name>
    <name type="common">Emerald ash borer</name>
    <name type="synonym">Agrilus marcopoli</name>
    <dbReference type="NCBI Taxonomy" id="224129"/>
    <lineage>
        <taxon>Eukaryota</taxon>
        <taxon>Metazoa</taxon>
        <taxon>Ecdysozoa</taxon>
        <taxon>Arthropoda</taxon>
        <taxon>Hexapoda</taxon>
        <taxon>Insecta</taxon>
        <taxon>Pterygota</taxon>
        <taxon>Neoptera</taxon>
        <taxon>Endopterygota</taxon>
        <taxon>Coleoptera</taxon>
        <taxon>Polyphaga</taxon>
        <taxon>Elateriformia</taxon>
        <taxon>Buprestoidea</taxon>
        <taxon>Buprestidae</taxon>
        <taxon>Agrilinae</taxon>
        <taxon>Agrilus</taxon>
    </lineage>
</organism>
<dbReference type="SMART" id="SM00365">
    <property type="entry name" value="LRR_SD22"/>
    <property type="match status" value="4"/>
</dbReference>
<keyword evidence="1" id="KW-0433">Leucine-rich repeat</keyword>
<gene>
    <name evidence="6" type="primary">LOC108732687</name>
</gene>
<dbReference type="KEGG" id="apln:108732687"/>
<evidence type="ECO:0000256" key="4">
    <source>
        <dbReference type="SAM" id="SignalP"/>
    </source>
</evidence>
<dbReference type="InterPro" id="IPR032675">
    <property type="entry name" value="LRR_dom_sf"/>
</dbReference>
<dbReference type="PRINTS" id="PR00019">
    <property type="entry name" value="LEURICHRPT"/>
</dbReference>
<dbReference type="InterPro" id="IPR001611">
    <property type="entry name" value="Leu-rich_rpt"/>
</dbReference>
<dbReference type="InterPro" id="IPR050333">
    <property type="entry name" value="SLRP"/>
</dbReference>
<proteinExistence type="predicted"/>
<dbReference type="RefSeq" id="XP_018319130.1">
    <property type="nucleotide sequence ID" value="XM_018463628.1"/>
</dbReference>
<dbReference type="AlphaFoldDB" id="A0A1W4WGJ3"/>
<dbReference type="InterPro" id="IPR003591">
    <property type="entry name" value="Leu-rich_rpt_typical-subtyp"/>
</dbReference>
<name>A0A1W4WGJ3_AGRPL</name>
<dbReference type="Gene3D" id="3.80.10.10">
    <property type="entry name" value="Ribonuclease Inhibitor"/>
    <property type="match status" value="2"/>
</dbReference>
<feature type="transmembrane region" description="Helical" evidence="3">
    <location>
        <begin position="361"/>
        <end position="383"/>
    </location>
</feature>
<evidence type="ECO:0000256" key="2">
    <source>
        <dbReference type="ARBA" id="ARBA00022737"/>
    </source>
</evidence>
<keyword evidence="2" id="KW-0677">Repeat</keyword>
<dbReference type="InParanoid" id="A0A1W4WGJ3"/>
<dbReference type="PANTHER" id="PTHR45712:SF22">
    <property type="entry name" value="INSULIN-LIKE GROWTH FACTOR-BINDING PROTEIN COMPLEX ACID LABILE SUBUNIT"/>
    <property type="match status" value="1"/>
</dbReference>
<dbReference type="GeneID" id="108732687"/>
<keyword evidence="5" id="KW-1185">Reference proteome</keyword>
<evidence type="ECO:0000256" key="3">
    <source>
        <dbReference type="SAM" id="Phobius"/>
    </source>
</evidence>
<feature type="chain" id="PRO_5010707103" evidence="4">
    <location>
        <begin position="25"/>
        <end position="414"/>
    </location>
</feature>
<dbReference type="PANTHER" id="PTHR45712">
    <property type="entry name" value="AGAP008170-PA"/>
    <property type="match status" value="1"/>
</dbReference>
<dbReference type="PROSITE" id="PS51450">
    <property type="entry name" value="LRR"/>
    <property type="match status" value="4"/>
</dbReference>
<dbReference type="Proteomes" id="UP000192223">
    <property type="component" value="Unplaced"/>
</dbReference>
<evidence type="ECO:0000313" key="5">
    <source>
        <dbReference type="Proteomes" id="UP000192223"/>
    </source>
</evidence>